<name>A0A9Q1KPK2_9CARY</name>
<dbReference type="Proteomes" id="UP001153076">
    <property type="component" value="Unassembled WGS sequence"/>
</dbReference>
<dbReference type="EMBL" id="JAKOGI010000040">
    <property type="protein sequence ID" value="KAJ8447233.1"/>
    <property type="molecule type" value="Genomic_DNA"/>
</dbReference>
<dbReference type="AlphaFoldDB" id="A0A9Q1KPK2"/>
<dbReference type="GO" id="GO:0006814">
    <property type="term" value="P:sodium ion transport"/>
    <property type="evidence" value="ECO:0007669"/>
    <property type="project" value="InterPro"/>
</dbReference>
<proteinExistence type="predicted"/>
<keyword evidence="1" id="KW-1133">Transmembrane helix</keyword>
<dbReference type="InterPro" id="IPR045016">
    <property type="entry name" value="NhaD-like"/>
</dbReference>
<organism evidence="2 3">
    <name type="scientific">Carnegiea gigantea</name>
    <dbReference type="NCBI Taxonomy" id="171969"/>
    <lineage>
        <taxon>Eukaryota</taxon>
        <taxon>Viridiplantae</taxon>
        <taxon>Streptophyta</taxon>
        <taxon>Embryophyta</taxon>
        <taxon>Tracheophyta</taxon>
        <taxon>Spermatophyta</taxon>
        <taxon>Magnoliopsida</taxon>
        <taxon>eudicotyledons</taxon>
        <taxon>Gunneridae</taxon>
        <taxon>Pentapetalae</taxon>
        <taxon>Caryophyllales</taxon>
        <taxon>Cactineae</taxon>
        <taxon>Cactaceae</taxon>
        <taxon>Cactoideae</taxon>
        <taxon>Echinocereeae</taxon>
        <taxon>Carnegiea</taxon>
    </lineage>
</organism>
<gene>
    <name evidence="2" type="ORF">Cgig2_030464</name>
</gene>
<feature type="transmembrane region" description="Helical" evidence="1">
    <location>
        <begin position="167"/>
        <end position="185"/>
    </location>
</feature>
<dbReference type="GO" id="GO:0015297">
    <property type="term" value="F:antiporter activity"/>
    <property type="evidence" value="ECO:0007669"/>
    <property type="project" value="InterPro"/>
</dbReference>
<evidence type="ECO:0000256" key="1">
    <source>
        <dbReference type="SAM" id="Phobius"/>
    </source>
</evidence>
<feature type="transmembrane region" description="Helical" evidence="1">
    <location>
        <begin position="111"/>
        <end position="131"/>
    </location>
</feature>
<sequence>MVGIRRTATIEVFGVLLPTPPSMASSLSASAYYLSISQLPTRYMLPVLLRYSTDLHREGVIVRAEDKAQGSSSSSQLQELPPTSGECDPLCSVDEMSSQDLEASFQPKTNLLKALAILAAAFTGAAALIILGPQRTRFDLATVLLFGLEYARIILEESLAFNKRGVGLLMAVSLWVIRSIVVRFLQMI</sequence>
<evidence type="ECO:0000313" key="2">
    <source>
        <dbReference type="EMBL" id="KAJ8447233.1"/>
    </source>
</evidence>
<keyword evidence="1" id="KW-0812">Transmembrane</keyword>
<dbReference type="PANTHER" id="PTHR43269">
    <property type="entry name" value="SODIUM/PROTON ANTIPORTER 1-RELATED"/>
    <property type="match status" value="1"/>
</dbReference>
<keyword evidence="1" id="KW-0472">Membrane</keyword>
<comment type="caution">
    <text evidence="2">The sequence shown here is derived from an EMBL/GenBank/DDBJ whole genome shotgun (WGS) entry which is preliminary data.</text>
</comment>
<dbReference type="OrthoDB" id="2865258at2759"/>
<dbReference type="PANTHER" id="PTHR43269:SF2">
    <property type="entry name" value="SODIUM_PROTON ANTIPORTER 1-RELATED"/>
    <property type="match status" value="1"/>
</dbReference>
<evidence type="ECO:0000313" key="3">
    <source>
        <dbReference type="Proteomes" id="UP001153076"/>
    </source>
</evidence>
<keyword evidence="3" id="KW-1185">Reference proteome</keyword>
<accession>A0A9Q1KPK2</accession>
<protein>
    <submittedName>
        <fullName evidence="2">Uncharacterized protein</fullName>
    </submittedName>
</protein>
<reference evidence="2" key="1">
    <citation type="submission" date="2022-04" db="EMBL/GenBank/DDBJ databases">
        <title>Carnegiea gigantea Genome sequencing and assembly v2.</title>
        <authorList>
            <person name="Copetti D."/>
            <person name="Sanderson M.J."/>
            <person name="Burquez A."/>
            <person name="Wojciechowski M.F."/>
        </authorList>
    </citation>
    <scope>NUCLEOTIDE SEQUENCE</scope>
    <source>
        <strain evidence="2">SGP5-SGP5p</strain>
        <tissue evidence="2">Aerial part</tissue>
    </source>
</reference>